<gene>
    <name evidence="1" type="ORF">K7B09_03975</name>
</gene>
<sequence>MTSIQPDATRMPVAALHSPLEAEVLRAIRDTAYGTIEVVVHQSRIVQITRSEKLRFDSPQHDPR</sequence>
<dbReference type="InterPro" id="IPR018743">
    <property type="entry name" value="DUF2292"/>
</dbReference>
<comment type="caution">
    <text evidence="1">The sequence shown here is derived from an EMBL/GenBank/DDBJ whole genome shotgun (WGS) entry which is preliminary data.</text>
</comment>
<keyword evidence="2" id="KW-1185">Reference proteome</keyword>
<dbReference type="RefSeq" id="WP_223626995.1">
    <property type="nucleotide sequence ID" value="NZ_JAIQDJ010000001.1"/>
</dbReference>
<evidence type="ECO:0000313" key="2">
    <source>
        <dbReference type="Proteomes" id="UP001430290"/>
    </source>
</evidence>
<dbReference type="Proteomes" id="UP001430290">
    <property type="component" value="Unassembled WGS sequence"/>
</dbReference>
<dbReference type="EMBL" id="JAIQDJ010000001">
    <property type="protein sequence ID" value="MBZ4185481.1"/>
    <property type="molecule type" value="Genomic_DNA"/>
</dbReference>
<proteinExistence type="predicted"/>
<protein>
    <submittedName>
        <fullName evidence="1">YezD family protein</fullName>
    </submittedName>
</protein>
<accession>A0ABS7TC92</accession>
<reference evidence="1" key="1">
    <citation type="submission" date="2021-09" db="EMBL/GenBank/DDBJ databases">
        <authorList>
            <person name="Wu T."/>
            <person name="Guo S.Z."/>
        </authorList>
    </citation>
    <scope>NUCLEOTIDE SEQUENCE</scope>
    <source>
        <strain evidence="1">RSS-23</strain>
    </source>
</reference>
<organism evidence="1 2">
    <name type="scientific">Thermomonas beijingensis</name>
    <dbReference type="NCBI Taxonomy" id="2872701"/>
    <lineage>
        <taxon>Bacteria</taxon>
        <taxon>Pseudomonadati</taxon>
        <taxon>Pseudomonadota</taxon>
        <taxon>Gammaproteobacteria</taxon>
        <taxon>Lysobacterales</taxon>
        <taxon>Lysobacteraceae</taxon>
        <taxon>Thermomonas</taxon>
    </lineage>
</organism>
<evidence type="ECO:0000313" key="1">
    <source>
        <dbReference type="EMBL" id="MBZ4185481.1"/>
    </source>
</evidence>
<name>A0ABS7TC92_9GAMM</name>
<dbReference type="Pfam" id="PF10055">
    <property type="entry name" value="DUF2292"/>
    <property type="match status" value="1"/>
</dbReference>